<keyword evidence="4" id="KW-1185">Reference proteome</keyword>
<comment type="caution">
    <text evidence="3">The sequence shown here is derived from an EMBL/GenBank/DDBJ whole genome shotgun (WGS) entry which is preliminary data.</text>
</comment>
<evidence type="ECO:0000313" key="4">
    <source>
        <dbReference type="Proteomes" id="UP001465976"/>
    </source>
</evidence>
<proteinExistence type="inferred from homology"/>
<name>A0ABR3EV84_9AGAR</name>
<evidence type="ECO:0000256" key="2">
    <source>
        <dbReference type="SAM" id="MobiDB-lite"/>
    </source>
</evidence>
<evidence type="ECO:0008006" key="5">
    <source>
        <dbReference type="Google" id="ProtNLM"/>
    </source>
</evidence>
<gene>
    <name evidence="3" type="ORF">V5O48_015201</name>
</gene>
<reference evidence="3 4" key="1">
    <citation type="submission" date="2024-02" db="EMBL/GenBank/DDBJ databases">
        <title>A draft genome for the cacao thread blight pathogen Marasmius crinis-equi.</title>
        <authorList>
            <person name="Cohen S.P."/>
            <person name="Baruah I.K."/>
            <person name="Amoako-Attah I."/>
            <person name="Bukari Y."/>
            <person name="Meinhardt L.W."/>
            <person name="Bailey B.A."/>
        </authorList>
    </citation>
    <scope>NUCLEOTIDE SEQUENCE [LARGE SCALE GENOMIC DNA]</scope>
    <source>
        <strain evidence="3 4">GH-76</strain>
    </source>
</reference>
<dbReference type="PANTHER" id="PTHR34598:SF3">
    <property type="entry name" value="OXIDOREDUCTASE AN1597"/>
    <property type="match status" value="1"/>
</dbReference>
<accession>A0ABR3EV84</accession>
<feature type="region of interest" description="Disordered" evidence="2">
    <location>
        <begin position="83"/>
        <end position="115"/>
    </location>
</feature>
<evidence type="ECO:0000313" key="3">
    <source>
        <dbReference type="EMBL" id="KAL0566805.1"/>
    </source>
</evidence>
<dbReference type="NCBIfam" id="NF041278">
    <property type="entry name" value="CmcJ_NvfI_EfuI"/>
    <property type="match status" value="1"/>
</dbReference>
<evidence type="ECO:0000256" key="1">
    <source>
        <dbReference type="ARBA" id="ARBA00023604"/>
    </source>
</evidence>
<dbReference type="PANTHER" id="PTHR34598">
    <property type="entry name" value="BLL6449 PROTEIN"/>
    <property type="match status" value="1"/>
</dbReference>
<dbReference type="InterPro" id="IPR044053">
    <property type="entry name" value="AsaB-like"/>
</dbReference>
<organism evidence="3 4">
    <name type="scientific">Marasmius crinis-equi</name>
    <dbReference type="NCBI Taxonomy" id="585013"/>
    <lineage>
        <taxon>Eukaryota</taxon>
        <taxon>Fungi</taxon>
        <taxon>Dikarya</taxon>
        <taxon>Basidiomycota</taxon>
        <taxon>Agaricomycotina</taxon>
        <taxon>Agaricomycetes</taxon>
        <taxon>Agaricomycetidae</taxon>
        <taxon>Agaricales</taxon>
        <taxon>Marasmiineae</taxon>
        <taxon>Marasmiaceae</taxon>
        <taxon>Marasmius</taxon>
    </lineage>
</organism>
<dbReference type="EMBL" id="JBAHYK010001770">
    <property type="protein sequence ID" value="KAL0566805.1"/>
    <property type="molecule type" value="Genomic_DNA"/>
</dbReference>
<sequence length="242" mass="28218">MKNFGTEERIVQFENVRGNEHIYTLDESGFYFGNHPSDYKSFRNDEEIEKEYYPESIDLIKRLTGAIKVVLFDHTVRRREGAPGFDPVKRGPVPHVHVDQSSSAAHSRVHRHLPEDEAEERLKRRFQIINLWRPISHPAFDWPLGLCDFRSVDREKDFVPLDLIWPDRTGQTLGVRYNPEHKWKYLKGMTPNECILIKCYDSIEDGSVAVFTPHTAFEDPTTPAGTPFRESIELRALVFYDD</sequence>
<comment type="similarity">
    <text evidence="1">Belongs to the asaB hydroxylase/desaturase family.</text>
</comment>
<protein>
    <recommendedName>
        <fullName evidence="5">Methyltransferase</fullName>
    </recommendedName>
</protein>
<dbReference type="Proteomes" id="UP001465976">
    <property type="component" value="Unassembled WGS sequence"/>
</dbReference>